<protein>
    <submittedName>
        <fullName evidence="1">Uncharacterized protein</fullName>
    </submittedName>
</protein>
<reference evidence="1" key="2">
    <citation type="submission" date="2018-08" db="UniProtKB">
        <authorList>
            <consortium name="EnsemblPlants"/>
        </authorList>
    </citation>
    <scope>IDENTIFICATION</scope>
    <source>
        <strain evidence="1">Yugu1</strain>
    </source>
</reference>
<dbReference type="Gramene" id="KQL31197">
    <property type="protein sequence ID" value="KQL31197"/>
    <property type="gene ID" value="SETIT_020285mg"/>
</dbReference>
<dbReference type="Proteomes" id="UP000004995">
    <property type="component" value="Unassembled WGS sequence"/>
</dbReference>
<dbReference type="AlphaFoldDB" id="K3Z167"/>
<organism evidence="1 2">
    <name type="scientific">Setaria italica</name>
    <name type="common">Foxtail millet</name>
    <name type="synonym">Panicum italicum</name>
    <dbReference type="NCBI Taxonomy" id="4555"/>
    <lineage>
        <taxon>Eukaryota</taxon>
        <taxon>Viridiplantae</taxon>
        <taxon>Streptophyta</taxon>
        <taxon>Embryophyta</taxon>
        <taxon>Tracheophyta</taxon>
        <taxon>Spermatophyta</taxon>
        <taxon>Magnoliopsida</taxon>
        <taxon>Liliopsida</taxon>
        <taxon>Poales</taxon>
        <taxon>Poaceae</taxon>
        <taxon>PACMAD clade</taxon>
        <taxon>Panicoideae</taxon>
        <taxon>Panicodae</taxon>
        <taxon>Paniceae</taxon>
        <taxon>Cenchrinae</taxon>
        <taxon>Setaria</taxon>
    </lineage>
</organism>
<proteinExistence type="predicted"/>
<keyword evidence="2" id="KW-1185">Reference proteome</keyword>
<accession>K3Z167</accession>
<reference evidence="2" key="1">
    <citation type="journal article" date="2012" name="Nat. Biotechnol.">
        <title>Reference genome sequence of the model plant Setaria.</title>
        <authorList>
            <person name="Bennetzen J.L."/>
            <person name="Schmutz J."/>
            <person name="Wang H."/>
            <person name="Percifield R."/>
            <person name="Hawkins J."/>
            <person name="Pontaroli A.C."/>
            <person name="Estep M."/>
            <person name="Feng L."/>
            <person name="Vaughn J.N."/>
            <person name="Grimwood J."/>
            <person name="Jenkins J."/>
            <person name="Barry K."/>
            <person name="Lindquist E."/>
            <person name="Hellsten U."/>
            <person name="Deshpande S."/>
            <person name="Wang X."/>
            <person name="Wu X."/>
            <person name="Mitros T."/>
            <person name="Triplett J."/>
            <person name="Yang X."/>
            <person name="Ye C.Y."/>
            <person name="Mauro-Herrera M."/>
            <person name="Wang L."/>
            <person name="Li P."/>
            <person name="Sharma M."/>
            <person name="Sharma R."/>
            <person name="Ronald P.C."/>
            <person name="Panaud O."/>
            <person name="Kellogg E.A."/>
            <person name="Brutnell T.P."/>
            <person name="Doust A.N."/>
            <person name="Tuskan G.A."/>
            <person name="Rokhsar D."/>
            <person name="Devos K.M."/>
        </authorList>
    </citation>
    <scope>NUCLEOTIDE SEQUENCE [LARGE SCALE GENOMIC DNA]</scope>
    <source>
        <strain evidence="2">cv. Yugu1</strain>
    </source>
</reference>
<dbReference type="EnsemblPlants" id="KQL31197">
    <property type="protein sequence ID" value="KQL31197"/>
    <property type="gene ID" value="SETIT_020285mg"/>
</dbReference>
<name>K3Z167_SETIT</name>
<dbReference type="EMBL" id="AGNK02000517">
    <property type="status" value="NOT_ANNOTATED_CDS"/>
    <property type="molecule type" value="Genomic_DNA"/>
</dbReference>
<sequence length="45" mass="5047">MLGMEAILQGWMIGKVKRLMSYMIKGMSNGMGSTQMVGNARYMML</sequence>
<evidence type="ECO:0000313" key="2">
    <source>
        <dbReference type="Proteomes" id="UP000004995"/>
    </source>
</evidence>
<evidence type="ECO:0000313" key="1">
    <source>
        <dbReference type="EnsemblPlants" id="KQL31197"/>
    </source>
</evidence>
<dbReference type="HOGENOM" id="CLU_3208516_0_0_1"/>
<dbReference type="InParanoid" id="K3Z167"/>